<dbReference type="GO" id="GO:0005743">
    <property type="term" value="C:mitochondrial inner membrane"/>
    <property type="evidence" value="ECO:0007669"/>
    <property type="project" value="UniProtKB-SubCell"/>
</dbReference>
<feature type="domain" description="NADH:quinone oxidoreductase/Mrp antiporter transmembrane" evidence="19">
    <location>
        <begin position="16"/>
        <end position="274"/>
    </location>
</feature>
<proteinExistence type="inferred from homology"/>
<feature type="transmembrane region" description="Helical" evidence="18">
    <location>
        <begin position="199"/>
        <end position="220"/>
    </location>
</feature>
<dbReference type="GO" id="GO:0006120">
    <property type="term" value="P:mitochondrial electron transport, NADH to ubiquinone"/>
    <property type="evidence" value="ECO:0007669"/>
    <property type="project" value="InterPro"/>
</dbReference>
<dbReference type="GO" id="GO:0008137">
    <property type="term" value="F:NADH dehydrogenase (ubiquinone) activity"/>
    <property type="evidence" value="ECO:0007669"/>
    <property type="project" value="UniProtKB-EC"/>
</dbReference>
<keyword evidence="14 18" id="KW-0830">Ubiquinone</keyword>
<evidence type="ECO:0000256" key="13">
    <source>
        <dbReference type="ARBA" id="ARBA00023027"/>
    </source>
</evidence>
<evidence type="ECO:0000259" key="19">
    <source>
        <dbReference type="Pfam" id="PF00361"/>
    </source>
</evidence>
<evidence type="ECO:0000256" key="18">
    <source>
        <dbReference type="RuleBase" id="RU003403"/>
    </source>
</evidence>
<dbReference type="InterPro" id="IPR003917">
    <property type="entry name" value="NADH_UbQ_OxRdtase_chain2"/>
</dbReference>
<reference evidence="20" key="1">
    <citation type="submission" date="2015-09" db="EMBL/GenBank/DDBJ databases">
        <title>Staphyliniformia phylogenetics from de novo mitogenomic assemblies.</title>
        <authorList>
            <person name="Favreau E.A."/>
            <person name="Linard B."/>
            <person name="Vogler A.P."/>
        </authorList>
    </citation>
    <scope>NUCLEOTIDE SEQUENCE</scope>
</reference>
<keyword evidence="7 18" id="KW-0679">Respiratory chain</keyword>
<keyword evidence="9 18" id="KW-0999">Mitochondrion inner membrane</keyword>
<evidence type="ECO:0000256" key="6">
    <source>
        <dbReference type="ARBA" id="ARBA00022448"/>
    </source>
</evidence>
<dbReference type="EMBL" id="KT780625">
    <property type="protein sequence ID" value="ALO70291.1"/>
    <property type="molecule type" value="Genomic_DNA"/>
</dbReference>
<evidence type="ECO:0000256" key="14">
    <source>
        <dbReference type="ARBA" id="ARBA00023075"/>
    </source>
</evidence>
<feature type="transmembrane region" description="Helical" evidence="18">
    <location>
        <begin position="304"/>
        <end position="324"/>
    </location>
</feature>
<sequence length="325" mass="38007">MFINSLIIGTLISISSYSWFSMWMGLEINLLSIIPLMLDKKNKFPSESAMKYFTIQSLASMMMMLSMILMLTLHHLNFSNINNYLLNLALLMKAGAAPLHFWLPEIIEGLNWINCLLMLTWQKIAPMILLIMNFKMSLLLNLFIIASVTIGSTMGFNQISMRKIMTYSSINHLGWMLSSIMMNQSIWMIYFLIYSITLIPLIYSFHTLNIFLLSQFFLSIKSQNSKIFMFSSFMSLGGLPPFLGFFPKWVTINMLINNQFYTTALILILFTLITLFFYMRLIFSTFTMTMNETMLKFQFSKKKIFFMNWLNYLGLPVLTLIFNYF</sequence>
<keyword evidence="13 18" id="KW-0520">NAD</keyword>
<keyword evidence="15 18" id="KW-0496">Mitochondrion</keyword>
<evidence type="ECO:0000256" key="3">
    <source>
        <dbReference type="ARBA" id="ARBA00007012"/>
    </source>
</evidence>
<dbReference type="PANTHER" id="PTHR46552:SF1">
    <property type="entry name" value="NADH-UBIQUINONE OXIDOREDUCTASE CHAIN 2"/>
    <property type="match status" value="1"/>
</dbReference>
<dbReference type="EC" id="7.1.1.2" evidence="4 18"/>
<evidence type="ECO:0000256" key="4">
    <source>
        <dbReference type="ARBA" id="ARBA00012944"/>
    </source>
</evidence>
<comment type="function">
    <text evidence="18">Core subunit of the mitochondrial membrane respiratory chain NADH dehydrogenase (Complex I) which catalyzes electron transfer from NADH through the respiratory chain, using ubiquinone as an electron acceptor. Essential for the catalytic activity and assembly of complex I.</text>
</comment>
<geneLocation type="mitochondrion" evidence="20"/>
<evidence type="ECO:0000256" key="16">
    <source>
        <dbReference type="ARBA" id="ARBA00023136"/>
    </source>
</evidence>
<evidence type="ECO:0000256" key="12">
    <source>
        <dbReference type="ARBA" id="ARBA00022989"/>
    </source>
</evidence>
<dbReference type="InterPro" id="IPR001750">
    <property type="entry name" value="ND/Mrp_TM"/>
</dbReference>
<gene>
    <name evidence="20" type="primary">nad2</name>
</gene>
<protein>
    <recommendedName>
        <fullName evidence="5 18">NADH-ubiquinone oxidoreductase chain 2</fullName>
        <ecNumber evidence="4 18">7.1.1.2</ecNumber>
    </recommendedName>
</protein>
<dbReference type="Pfam" id="PF00361">
    <property type="entry name" value="Proton_antipo_M"/>
    <property type="match status" value="1"/>
</dbReference>
<feature type="transmembrane region" description="Helical" evidence="18">
    <location>
        <begin position="173"/>
        <end position="193"/>
    </location>
</feature>
<name>A0A0S2M6I7_9CUCU</name>
<keyword evidence="6" id="KW-0813">Transport</keyword>
<feature type="transmembrane region" description="Helical" evidence="18">
    <location>
        <begin position="227"/>
        <end position="247"/>
    </location>
</feature>
<feature type="transmembrane region" description="Helical" evidence="18">
    <location>
        <begin position="259"/>
        <end position="283"/>
    </location>
</feature>
<evidence type="ECO:0000256" key="10">
    <source>
        <dbReference type="ARBA" id="ARBA00022967"/>
    </source>
</evidence>
<feature type="transmembrane region" description="Helical" evidence="18">
    <location>
        <begin position="58"/>
        <end position="78"/>
    </location>
</feature>
<evidence type="ECO:0000256" key="11">
    <source>
        <dbReference type="ARBA" id="ARBA00022982"/>
    </source>
</evidence>
<evidence type="ECO:0000256" key="2">
    <source>
        <dbReference type="ARBA" id="ARBA00004448"/>
    </source>
</evidence>
<evidence type="ECO:0000256" key="9">
    <source>
        <dbReference type="ARBA" id="ARBA00022792"/>
    </source>
</evidence>
<comment type="function">
    <text evidence="1">Core subunit of the mitochondrial membrane respiratory chain NADH dehydrogenase (Complex I) that is believed to belong to the minimal assembly required for catalysis. Complex I functions in the transfer of electrons from NADH to the respiratory chain. The immediate electron acceptor for the enzyme is believed to be ubiquinone.</text>
</comment>
<evidence type="ECO:0000256" key="8">
    <source>
        <dbReference type="ARBA" id="ARBA00022692"/>
    </source>
</evidence>
<comment type="catalytic activity">
    <reaction evidence="17 18">
        <text>a ubiquinone + NADH + 5 H(+)(in) = a ubiquinol + NAD(+) + 4 H(+)(out)</text>
        <dbReference type="Rhea" id="RHEA:29091"/>
        <dbReference type="Rhea" id="RHEA-COMP:9565"/>
        <dbReference type="Rhea" id="RHEA-COMP:9566"/>
        <dbReference type="ChEBI" id="CHEBI:15378"/>
        <dbReference type="ChEBI" id="CHEBI:16389"/>
        <dbReference type="ChEBI" id="CHEBI:17976"/>
        <dbReference type="ChEBI" id="CHEBI:57540"/>
        <dbReference type="ChEBI" id="CHEBI:57945"/>
        <dbReference type="EC" id="7.1.1.2"/>
    </reaction>
</comment>
<feature type="transmembrane region" description="Helical" evidence="18">
    <location>
        <begin position="84"/>
        <end position="103"/>
    </location>
</feature>
<dbReference type="PRINTS" id="PR01436">
    <property type="entry name" value="NADHDHGNASE2"/>
</dbReference>
<feature type="transmembrane region" description="Helical" evidence="18">
    <location>
        <begin position="138"/>
        <end position="161"/>
    </location>
</feature>
<keyword evidence="12 18" id="KW-1133">Transmembrane helix</keyword>
<comment type="subcellular location">
    <subcellularLocation>
        <location evidence="2 18">Mitochondrion inner membrane</location>
        <topology evidence="2 18">Multi-pass membrane protein</topology>
    </subcellularLocation>
</comment>
<evidence type="ECO:0000256" key="5">
    <source>
        <dbReference type="ARBA" id="ARBA00021008"/>
    </source>
</evidence>
<evidence type="ECO:0000256" key="15">
    <source>
        <dbReference type="ARBA" id="ARBA00023128"/>
    </source>
</evidence>
<keyword evidence="10 18" id="KW-1278">Translocase</keyword>
<organism evidence="20">
    <name type="scientific">Aspidiphorus orbiculatus</name>
    <dbReference type="NCBI Taxonomy" id="577441"/>
    <lineage>
        <taxon>Eukaryota</taxon>
        <taxon>Metazoa</taxon>
        <taxon>Ecdysozoa</taxon>
        <taxon>Arthropoda</taxon>
        <taxon>Hexapoda</taxon>
        <taxon>Insecta</taxon>
        <taxon>Pterygota</taxon>
        <taxon>Neoptera</taxon>
        <taxon>Endopterygota</taxon>
        <taxon>Coleoptera</taxon>
        <taxon>Polyphaga</taxon>
        <taxon>Cucujiformia</taxon>
        <taxon>Sphindidae</taxon>
        <taxon>Aspidiphorus</taxon>
    </lineage>
</organism>
<keyword evidence="11 18" id="KW-0249">Electron transport</keyword>
<dbReference type="PANTHER" id="PTHR46552">
    <property type="entry name" value="NADH-UBIQUINONE OXIDOREDUCTASE CHAIN 2"/>
    <property type="match status" value="1"/>
</dbReference>
<accession>A0A0S2M6I7</accession>
<dbReference type="InterPro" id="IPR050175">
    <property type="entry name" value="Complex_I_Subunit_2"/>
</dbReference>
<evidence type="ECO:0000313" key="20">
    <source>
        <dbReference type="EMBL" id="ALO70291.1"/>
    </source>
</evidence>
<dbReference type="AlphaFoldDB" id="A0A0S2M6I7"/>
<evidence type="ECO:0000256" key="1">
    <source>
        <dbReference type="ARBA" id="ARBA00003257"/>
    </source>
</evidence>
<keyword evidence="8 18" id="KW-0812">Transmembrane</keyword>
<keyword evidence="16 18" id="KW-0472">Membrane</keyword>
<evidence type="ECO:0000256" key="17">
    <source>
        <dbReference type="ARBA" id="ARBA00049551"/>
    </source>
</evidence>
<comment type="similarity">
    <text evidence="3 18">Belongs to the complex I subunit 2 family.</text>
</comment>
<evidence type="ECO:0000256" key="7">
    <source>
        <dbReference type="ARBA" id="ARBA00022660"/>
    </source>
</evidence>